<dbReference type="PRINTS" id="PR00837">
    <property type="entry name" value="V5TPXLIKE"/>
</dbReference>
<dbReference type="PANTHER" id="PTHR10334">
    <property type="entry name" value="CYSTEINE-RICH SECRETORY PROTEIN-RELATED"/>
    <property type="match status" value="1"/>
</dbReference>
<protein>
    <submittedName>
        <fullName evidence="3">SCP-like extracellular</fullName>
    </submittedName>
</protein>
<dbReference type="InterPro" id="IPR014044">
    <property type="entry name" value="CAP_dom"/>
</dbReference>
<evidence type="ECO:0000313" key="3">
    <source>
        <dbReference type="EMBL" id="TCJ13297.1"/>
    </source>
</evidence>
<name>A0A4R1B7X7_9BACT</name>
<proteinExistence type="predicted"/>
<accession>A0A4R1B7X7</accession>
<evidence type="ECO:0000259" key="2">
    <source>
        <dbReference type="SMART" id="SM00198"/>
    </source>
</evidence>
<evidence type="ECO:0000256" key="1">
    <source>
        <dbReference type="SAM" id="SignalP"/>
    </source>
</evidence>
<dbReference type="SUPFAM" id="SSF55797">
    <property type="entry name" value="PR-1-like"/>
    <property type="match status" value="1"/>
</dbReference>
<dbReference type="Proteomes" id="UP000295334">
    <property type="component" value="Unassembled WGS sequence"/>
</dbReference>
<feature type="chain" id="PRO_5020293733" evidence="1">
    <location>
        <begin position="19"/>
        <end position="174"/>
    </location>
</feature>
<dbReference type="Gene3D" id="3.40.33.10">
    <property type="entry name" value="CAP"/>
    <property type="match status" value="1"/>
</dbReference>
<dbReference type="InterPro" id="IPR018244">
    <property type="entry name" value="Allrgn_V5/Tpx1_CS"/>
</dbReference>
<keyword evidence="1" id="KW-0732">Signal</keyword>
<dbReference type="PROSITE" id="PS01009">
    <property type="entry name" value="CRISP_1"/>
    <property type="match status" value="1"/>
</dbReference>
<dbReference type="InterPro" id="IPR001283">
    <property type="entry name" value="CRISP-related"/>
</dbReference>
<gene>
    <name evidence="3" type="ORF">EPD60_12965</name>
</gene>
<dbReference type="SMART" id="SM00198">
    <property type="entry name" value="SCP"/>
    <property type="match status" value="1"/>
</dbReference>
<dbReference type="AlphaFoldDB" id="A0A4R1B7X7"/>
<keyword evidence="4" id="KW-1185">Reference proteome</keyword>
<feature type="signal peptide" evidence="1">
    <location>
        <begin position="1"/>
        <end position="18"/>
    </location>
</feature>
<dbReference type="GO" id="GO:0005576">
    <property type="term" value="C:extracellular region"/>
    <property type="evidence" value="ECO:0007669"/>
    <property type="project" value="InterPro"/>
</dbReference>
<feature type="domain" description="SCP" evidence="2">
    <location>
        <begin position="30"/>
        <end position="170"/>
    </location>
</feature>
<dbReference type="RefSeq" id="WP_131449953.1">
    <property type="nucleotide sequence ID" value="NZ_SJZI01000046.1"/>
</dbReference>
<dbReference type="EMBL" id="SJZI01000046">
    <property type="protein sequence ID" value="TCJ13297.1"/>
    <property type="molecule type" value="Genomic_DNA"/>
</dbReference>
<sequence length="174" mass="19073">MKPLLLLSTLLITAAAGAQSPKTGSAVPVAEARAALEAHNRIRAEVGTPPLQWSPSLATYAQAWADHLAADGSCRMQHRPMGGQWAQQYGENLFWGNGRYFDAADATNAWYGERKDFRYGPVTESNYARIGHYTQLVWSNTTQVGMGAARCRNGAWIIVANYNPRGNFVGVKPY</sequence>
<dbReference type="InterPro" id="IPR035940">
    <property type="entry name" value="CAP_sf"/>
</dbReference>
<dbReference type="OrthoDB" id="9794228at2"/>
<evidence type="ECO:0000313" key="4">
    <source>
        <dbReference type="Proteomes" id="UP000295334"/>
    </source>
</evidence>
<comment type="caution">
    <text evidence="3">The sequence shown here is derived from an EMBL/GenBank/DDBJ whole genome shotgun (WGS) entry which is preliminary data.</text>
</comment>
<organism evidence="3 4">
    <name type="scientific">Flaviaesturariibacter flavus</name>
    <dbReference type="NCBI Taxonomy" id="2502780"/>
    <lineage>
        <taxon>Bacteria</taxon>
        <taxon>Pseudomonadati</taxon>
        <taxon>Bacteroidota</taxon>
        <taxon>Chitinophagia</taxon>
        <taxon>Chitinophagales</taxon>
        <taxon>Chitinophagaceae</taxon>
        <taxon>Flaviaestuariibacter</taxon>
    </lineage>
</organism>
<reference evidence="3 4" key="1">
    <citation type="submission" date="2019-03" db="EMBL/GenBank/DDBJ databases">
        <authorList>
            <person name="Kim M.K.M."/>
        </authorList>
    </citation>
    <scope>NUCLEOTIDE SEQUENCE [LARGE SCALE GENOMIC DNA]</scope>
    <source>
        <strain evidence="3 4">17J68-12</strain>
    </source>
</reference>
<dbReference type="FunFam" id="3.40.33.10:FF:000010">
    <property type="entry name" value="Predicted protein"/>
    <property type="match status" value="1"/>
</dbReference>
<dbReference type="Pfam" id="PF00188">
    <property type="entry name" value="CAP"/>
    <property type="match status" value="1"/>
</dbReference>